<dbReference type="PIRSF" id="PIRSF002741">
    <property type="entry name" value="MppA"/>
    <property type="match status" value="1"/>
</dbReference>
<dbReference type="InterPro" id="IPR030678">
    <property type="entry name" value="Peptide/Ni-bd"/>
</dbReference>
<evidence type="ECO:0000256" key="3">
    <source>
        <dbReference type="ARBA" id="ARBA00022448"/>
    </source>
</evidence>
<dbReference type="InterPro" id="IPR000914">
    <property type="entry name" value="SBP_5_dom"/>
</dbReference>
<dbReference type="CDD" id="cd08513">
    <property type="entry name" value="PBP2_thermophilic_Hb8_like"/>
    <property type="match status" value="1"/>
</dbReference>
<dbReference type="Pfam" id="PF00496">
    <property type="entry name" value="SBP_bac_5"/>
    <property type="match status" value="1"/>
</dbReference>
<protein>
    <recommendedName>
        <fullName evidence="6">Solute-binding protein family 5 domain-containing protein</fullName>
    </recommendedName>
</protein>
<comment type="similarity">
    <text evidence="2">Belongs to the bacterial solute-binding protein 5 family.</text>
</comment>
<keyword evidence="3" id="KW-0813">Transport</keyword>
<comment type="subcellular location">
    <subcellularLocation>
        <location evidence="1">Cell envelope</location>
    </subcellularLocation>
</comment>
<reference evidence="7 8" key="1">
    <citation type="journal article" date="2019" name="Sci. Rep.">
        <title>Sulfobacillus thermotolerans: new insights into resistance and metabolic capacities of acidophilic chemolithotrophs.</title>
        <authorList>
            <person name="Panyushkina A.E."/>
            <person name="Babenko V.V."/>
            <person name="Nikitina A.S."/>
            <person name="Selezneva O.V."/>
            <person name="Tsaplina I.A."/>
            <person name="Letarova M.A."/>
            <person name="Kostryukova E.S."/>
            <person name="Letarov A.V."/>
        </authorList>
    </citation>
    <scope>NUCLEOTIDE SEQUENCE [LARGE SCALE GENOMIC DNA]</scope>
    <source>
        <strain evidence="7 8">Kr1</strain>
    </source>
</reference>
<evidence type="ECO:0000313" key="7">
    <source>
        <dbReference type="EMBL" id="AUW95116.1"/>
    </source>
</evidence>
<dbReference type="Gene3D" id="3.40.190.10">
    <property type="entry name" value="Periplasmic binding protein-like II"/>
    <property type="match status" value="1"/>
</dbReference>
<evidence type="ECO:0000256" key="4">
    <source>
        <dbReference type="ARBA" id="ARBA00022729"/>
    </source>
</evidence>
<feature type="chain" id="PRO_5045475965" description="Solute-binding protein family 5 domain-containing protein" evidence="5">
    <location>
        <begin position="31"/>
        <end position="570"/>
    </location>
</feature>
<feature type="domain" description="Solute-binding protein family 5" evidence="6">
    <location>
        <begin position="90"/>
        <end position="476"/>
    </location>
</feature>
<organism evidence="7 8">
    <name type="scientific">Sulfobacillus thermotolerans</name>
    <dbReference type="NCBI Taxonomy" id="338644"/>
    <lineage>
        <taxon>Bacteria</taxon>
        <taxon>Bacillati</taxon>
        <taxon>Bacillota</taxon>
        <taxon>Clostridia</taxon>
        <taxon>Eubacteriales</taxon>
        <taxon>Clostridiales Family XVII. Incertae Sedis</taxon>
        <taxon>Sulfobacillus</taxon>
    </lineage>
</organism>
<gene>
    <name evidence="7" type="ORF">BXT84_15105</name>
</gene>
<keyword evidence="4 5" id="KW-0732">Signal</keyword>
<feature type="signal peptide" evidence="5">
    <location>
        <begin position="1"/>
        <end position="30"/>
    </location>
</feature>
<sequence length="570" mass="63230">MARKLMWSMISVSLLAGLELTACGTTPSQAAPPSSAPVVIALPVQTSPNWFFPVFSTNTFSATNIELDALMYKPLLDVTPHDTVDYQHSLVSAITWNKTASVFTLHMNPRYHWSNGQPVTAQDVAFTWSIMKGASSNAKNLPWNYGGEGSGGVPTDFKNVDVINARTLQVTLNSGVNPQWFILNGLGQINPVPAFVWDKYPNNMIKELKFIQSEANSPTSTLFKVVDGAYHFGRVQPNQSWSFVANKDYGGRKSHLSSLIFQYETSSASEFSALKTGALTIGYLPLSLWKSRHTLTHDRIISGYVWGMTYLQPNESPTAPNGTGMLFHQLYIRQALAYGINQPAIIAAFYHGHGIIGDGPIPEQPKTPYYDTALNQPIYSYNPQQGRSILLAHGWKDTHGIMMKNGKPLAFTLNYNAGSQTVTDIVQLLKTDWAKEGIEVNLVSTPFDSLIALPSNKWSMIWLGLGSWIYSPDYYPTGGALFKTNAALNGEDYSNTTMNSLIEQTYAPYTSTSQELSRLDQYQMFAARHIPVIWMPYAATNYVVSNHLHGFSQSLNWVSGLIYPNLWTNS</sequence>
<evidence type="ECO:0000256" key="1">
    <source>
        <dbReference type="ARBA" id="ARBA00004196"/>
    </source>
</evidence>
<evidence type="ECO:0000259" key="6">
    <source>
        <dbReference type="Pfam" id="PF00496"/>
    </source>
</evidence>
<dbReference type="Proteomes" id="UP000325292">
    <property type="component" value="Chromosome"/>
</dbReference>
<dbReference type="SUPFAM" id="SSF53850">
    <property type="entry name" value="Periplasmic binding protein-like II"/>
    <property type="match status" value="1"/>
</dbReference>
<dbReference type="PANTHER" id="PTHR30290:SF10">
    <property type="entry name" value="PERIPLASMIC OLIGOPEPTIDE-BINDING PROTEIN-RELATED"/>
    <property type="match status" value="1"/>
</dbReference>
<dbReference type="PANTHER" id="PTHR30290">
    <property type="entry name" value="PERIPLASMIC BINDING COMPONENT OF ABC TRANSPORTER"/>
    <property type="match status" value="1"/>
</dbReference>
<dbReference type="InterPro" id="IPR039424">
    <property type="entry name" value="SBP_5"/>
</dbReference>
<evidence type="ECO:0000256" key="2">
    <source>
        <dbReference type="ARBA" id="ARBA00005695"/>
    </source>
</evidence>
<accession>A0ABM6RUI1</accession>
<evidence type="ECO:0000313" key="8">
    <source>
        <dbReference type="Proteomes" id="UP000325292"/>
    </source>
</evidence>
<evidence type="ECO:0000256" key="5">
    <source>
        <dbReference type="SAM" id="SignalP"/>
    </source>
</evidence>
<dbReference type="EMBL" id="CP019454">
    <property type="protein sequence ID" value="AUW95116.1"/>
    <property type="molecule type" value="Genomic_DNA"/>
</dbReference>
<name>A0ABM6RUI1_9FIRM</name>
<proteinExistence type="inferred from homology"/>
<dbReference type="Gene3D" id="3.10.105.10">
    <property type="entry name" value="Dipeptide-binding Protein, Domain 3"/>
    <property type="match status" value="1"/>
</dbReference>
<keyword evidence="8" id="KW-1185">Reference proteome</keyword>